<dbReference type="Proteomes" id="UP001321760">
    <property type="component" value="Unassembled WGS sequence"/>
</dbReference>
<dbReference type="InterPro" id="IPR037653">
    <property type="entry name" value="Cbp6"/>
</dbReference>
<sequence>MASAGRTAIASRLQRVLELWPKDPLRPNLQLQDVMAKRLAAGSLAPPRAVYSDQSAKAAAELKQLEALEALPGNKFMRRYPLTARTMQPKSNPTYFNDLLAELEEAPSRSWTTKIAKKLKGMFRAS</sequence>
<dbReference type="EMBL" id="MU865959">
    <property type="protein sequence ID" value="KAK4446129.1"/>
    <property type="molecule type" value="Genomic_DNA"/>
</dbReference>
<dbReference type="GO" id="GO:0061671">
    <property type="term" value="C:Cbp3p-Cbp6 complex"/>
    <property type="evidence" value="ECO:0007669"/>
    <property type="project" value="InterPro"/>
</dbReference>
<protein>
    <submittedName>
        <fullName evidence="1">Cytochrome B pre-mRNA-processing protein 6</fullName>
    </submittedName>
</protein>
<dbReference type="PANTHER" id="PTHR28250">
    <property type="entry name" value="CYTOCHROME B PRE-MRNA-PROCESSING PROTEIN 6"/>
    <property type="match status" value="1"/>
</dbReference>
<reference evidence="1" key="2">
    <citation type="submission" date="2023-05" db="EMBL/GenBank/DDBJ databases">
        <authorList>
            <consortium name="Lawrence Berkeley National Laboratory"/>
            <person name="Steindorff A."/>
            <person name="Hensen N."/>
            <person name="Bonometti L."/>
            <person name="Westerberg I."/>
            <person name="Brannstrom I.O."/>
            <person name="Guillou S."/>
            <person name="Cros-Aarteil S."/>
            <person name="Calhoun S."/>
            <person name="Haridas S."/>
            <person name="Kuo A."/>
            <person name="Mondo S."/>
            <person name="Pangilinan J."/>
            <person name="Riley R."/>
            <person name="Labutti K."/>
            <person name="Andreopoulos B."/>
            <person name="Lipzen A."/>
            <person name="Chen C."/>
            <person name="Yanf M."/>
            <person name="Daum C."/>
            <person name="Ng V."/>
            <person name="Clum A."/>
            <person name="Ohm R."/>
            <person name="Martin F."/>
            <person name="Silar P."/>
            <person name="Natvig D."/>
            <person name="Lalanne C."/>
            <person name="Gautier V."/>
            <person name="Ament-Velasquez S.L."/>
            <person name="Kruys A."/>
            <person name="Hutchinson M.I."/>
            <person name="Powell A.J."/>
            <person name="Barry K."/>
            <person name="Miller A.N."/>
            <person name="Grigoriev I.V."/>
            <person name="Debuchy R."/>
            <person name="Gladieux P."/>
            <person name="Thoren M.H."/>
            <person name="Johannesson H."/>
        </authorList>
    </citation>
    <scope>NUCLEOTIDE SEQUENCE</scope>
    <source>
        <strain evidence="1">PSN243</strain>
    </source>
</reference>
<dbReference type="PANTHER" id="PTHR28250:SF1">
    <property type="entry name" value="CYTOCHROME B PRE-MRNA-PROCESSING PROTEIN 6"/>
    <property type="match status" value="1"/>
</dbReference>
<dbReference type="AlphaFoldDB" id="A0AAV9GDE8"/>
<evidence type="ECO:0000313" key="2">
    <source>
        <dbReference type="Proteomes" id="UP001321760"/>
    </source>
</evidence>
<name>A0AAV9GDE8_9PEZI</name>
<reference evidence="1" key="1">
    <citation type="journal article" date="2023" name="Mol. Phylogenet. Evol.">
        <title>Genome-scale phylogeny and comparative genomics of the fungal order Sordariales.</title>
        <authorList>
            <person name="Hensen N."/>
            <person name="Bonometti L."/>
            <person name="Westerberg I."/>
            <person name="Brannstrom I.O."/>
            <person name="Guillou S."/>
            <person name="Cros-Aarteil S."/>
            <person name="Calhoun S."/>
            <person name="Haridas S."/>
            <person name="Kuo A."/>
            <person name="Mondo S."/>
            <person name="Pangilinan J."/>
            <person name="Riley R."/>
            <person name="LaButti K."/>
            <person name="Andreopoulos B."/>
            <person name="Lipzen A."/>
            <person name="Chen C."/>
            <person name="Yan M."/>
            <person name="Daum C."/>
            <person name="Ng V."/>
            <person name="Clum A."/>
            <person name="Steindorff A."/>
            <person name="Ohm R.A."/>
            <person name="Martin F."/>
            <person name="Silar P."/>
            <person name="Natvig D.O."/>
            <person name="Lalanne C."/>
            <person name="Gautier V."/>
            <person name="Ament-Velasquez S.L."/>
            <person name="Kruys A."/>
            <person name="Hutchinson M.I."/>
            <person name="Powell A.J."/>
            <person name="Barry K."/>
            <person name="Miller A.N."/>
            <person name="Grigoriev I.V."/>
            <person name="Debuchy R."/>
            <person name="Gladieux P."/>
            <person name="Hiltunen Thoren M."/>
            <person name="Johannesson H."/>
        </authorList>
    </citation>
    <scope>NUCLEOTIDE SEQUENCE</scope>
    <source>
        <strain evidence="1">PSN243</strain>
    </source>
</reference>
<accession>A0AAV9GDE8</accession>
<dbReference type="Pfam" id="PF20180">
    <property type="entry name" value="UQCC2_CBP6"/>
    <property type="match status" value="1"/>
</dbReference>
<dbReference type="GO" id="GO:0034551">
    <property type="term" value="P:mitochondrial respiratory chain complex III assembly"/>
    <property type="evidence" value="ECO:0007669"/>
    <property type="project" value="TreeGrafter"/>
</dbReference>
<gene>
    <name evidence="1" type="ORF">QBC34DRAFT_412003</name>
</gene>
<proteinExistence type="predicted"/>
<organism evidence="1 2">
    <name type="scientific">Podospora aff. communis PSN243</name>
    <dbReference type="NCBI Taxonomy" id="3040156"/>
    <lineage>
        <taxon>Eukaryota</taxon>
        <taxon>Fungi</taxon>
        <taxon>Dikarya</taxon>
        <taxon>Ascomycota</taxon>
        <taxon>Pezizomycotina</taxon>
        <taxon>Sordariomycetes</taxon>
        <taxon>Sordariomycetidae</taxon>
        <taxon>Sordariales</taxon>
        <taxon>Podosporaceae</taxon>
        <taxon>Podospora</taxon>
    </lineage>
</organism>
<evidence type="ECO:0000313" key="1">
    <source>
        <dbReference type="EMBL" id="KAK4446129.1"/>
    </source>
</evidence>
<comment type="caution">
    <text evidence="1">The sequence shown here is derived from an EMBL/GenBank/DDBJ whole genome shotgun (WGS) entry which is preliminary data.</text>
</comment>
<dbReference type="GO" id="GO:0043022">
    <property type="term" value="F:ribosome binding"/>
    <property type="evidence" value="ECO:0007669"/>
    <property type="project" value="InterPro"/>
</dbReference>
<keyword evidence="2" id="KW-1185">Reference proteome</keyword>